<dbReference type="Proteomes" id="UP000887578">
    <property type="component" value="Unplaced"/>
</dbReference>
<sequence>MEKSICEFAETKNKENCIEKLEIEELNKNVDIVDCIVWNDGKKWQACLTTSNENLENAKILTNFCDEHEFGFINDNSYCITIREDKNFIYVHRKNGKNHGTIVATVAAAYFPNESYSNGLAPGSQIISMDAKHVFAIEKAVRI</sequence>
<dbReference type="WBParaSite" id="PDA_v2.g9281.t1">
    <property type="protein sequence ID" value="PDA_v2.g9281.t1"/>
    <property type="gene ID" value="PDA_v2.g9281"/>
</dbReference>
<dbReference type="GO" id="GO:0006508">
    <property type="term" value="P:proteolysis"/>
    <property type="evidence" value="ECO:0007669"/>
    <property type="project" value="InterPro"/>
</dbReference>
<dbReference type="Gene3D" id="2.20.25.690">
    <property type="match status" value="1"/>
</dbReference>
<protein>
    <submittedName>
        <fullName evidence="3">Peptidase S8/S53 domain-containing protein</fullName>
    </submittedName>
</protein>
<dbReference type="InterPro" id="IPR036852">
    <property type="entry name" value="Peptidase_S8/S53_dom_sf"/>
</dbReference>
<feature type="domain" description="Peptidase S8/S53" evidence="1">
    <location>
        <begin position="62"/>
        <end position="131"/>
    </location>
</feature>
<accession>A0A914RCC0</accession>
<dbReference type="GO" id="GO:0004252">
    <property type="term" value="F:serine-type endopeptidase activity"/>
    <property type="evidence" value="ECO:0007669"/>
    <property type="project" value="InterPro"/>
</dbReference>
<reference evidence="3" key="1">
    <citation type="submission" date="2022-11" db="UniProtKB">
        <authorList>
            <consortium name="WormBaseParasite"/>
        </authorList>
    </citation>
    <scope>IDENTIFICATION</scope>
</reference>
<keyword evidence="2" id="KW-1185">Reference proteome</keyword>
<dbReference type="AlphaFoldDB" id="A0A914RCC0"/>
<evidence type="ECO:0000313" key="2">
    <source>
        <dbReference type="Proteomes" id="UP000887578"/>
    </source>
</evidence>
<proteinExistence type="predicted"/>
<organism evidence="2 3">
    <name type="scientific">Panagrolaimus davidi</name>
    <dbReference type="NCBI Taxonomy" id="227884"/>
    <lineage>
        <taxon>Eukaryota</taxon>
        <taxon>Metazoa</taxon>
        <taxon>Ecdysozoa</taxon>
        <taxon>Nematoda</taxon>
        <taxon>Chromadorea</taxon>
        <taxon>Rhabditida</taxon>
        <taxon>Tylenchina</taxon>
        <taxon>Panagrolaimomorpha</taxon>
        <taxon>Panagrolaimoidea</taxon>
        <taxon>Panagrolaimidae</taxon>
        <taxon>Panagrolaimus</taxon>
    </lineage>
</organism>
<dbReference type="InterPro" id="IPR000209">
    <property type="entry name" value="Peptidase_S8/S53_dom"/>
</dbReference>
<evidence type="ECO:0000313" key="3">
    <source>
        <dbReference type="WBParaSite" id="PDA_v2.g9281.t1"/>
    </source>
</evidence>
<evidence type="ECO:0000259" key="1">
    <source>
        <dbReference type="Pfam" id="PF00082"/>
    </source>
</evidence>
<dbReference type="SUPFAM" id="SSF52743">
    <property type="entry name" value="Subtilisin-like"/>
    <property type="match status" value="1"/>
</dbReference>
<name>A0A914RCC0_9BILA</name>
<dbReference type="Pfam" id="PF00082">
    <property type="entry name" value="Peptidase_S8"/>
    <property type="match status" value="1"/>
</dbReference>